<evidence type="ECO:0000256" key="1">
    <source>
        <dbReference type="SAM" id="MobiDB-lite"/>
    </source>
</evidence>
<dbReference type="KEGG" id="aalt:CC77DRAFT_1037606"/>
<accession>A0A177E0N9</accession>
<keyword evidence="3" id="KW-1185">Reference proteome</keyword>
<name>A0A177E0N9_ALTAL</name>
<evidence type="ECO:0000313" key="2">
    <source>
        <dbReference type="EMBL" id="OAG25545.1"/>
    </source>
</evidence>
<dbReference type="AlphaFoldDB" id="A0A177E0N9"/>
<dbReference type="OMA" id="ETNRPFW"/>
<reference evidence="2 3" key="1">
    <citation type="submission" date="2016-05" db="EMBL/GenBank/DDBJ databases">
        <title>Comparative analysis of secretome profiles of manganese(II)-oxidizing ascomycete fungi.</title>
        <authorList>
            <consortium name="DOE Joint Genome Institute"/>
            <person name="Zeiner C.A."/>
            <person name="Purvine S.O."/>
            <person name="Zink E.M."/>
            <person name="Wu S."/>
            <person name="Pasa-Tolic L."/>
            <person name="Chaput D.L."/>
            <person name="Haridas S."/>
            <person name="Grigoriev I.V."/>
            <person name="Santelli C.M."/>
            <person name="Hansel C.M."/>
        </authorList>
    </citation>
    <scope>NUCLEOTIDE SEQUENCE [LARGE SCALE GENOMIC DNA]</scope>
    <source>
        <strain evidence="2 3">SRC1lrK2f</strain>
    </source>
</reference>
<feature type="region of interest" description="Disordered" evidence="1">
    <location>
        <begin position="71"/>
        <end position="104"/>
    </location>
</feature>
<feature type="compositionally biased region" description="Low complexity" evidence="1">
    <location>
        <begin position="1"/>
        <end position="15"/>
    </location>
</feature>
<dbReference type="PANTHER" id="PTHR42085">
    <property type="entry name" value="F-BOX DOMAIN-CONTAINING PROTEIN"/>
    <property type="match status" value="1"/>
</dbReference>
<dbReference type="InterPro" id="IPR038883">
    <property type="entry name" value="AN11006-like"/>
</dbReference>
<dbReference type="Proteomes" id="UP000077248">
    <property type="component" value="Unassembled WGS sequence"/>
</dbReference>
<proteinExistence type="predicted"/>
<dbReference type="EMBL" id="KV441470">
    <property type="protein sequence ID" value="OAG25545.1"/>
    <property type="molecule type" value="Genomic_DNA"/>
</dbReference>
<dbReference type="PANTHER" id="PTHR42085:SF1">
    <property type="entry name" value="F-BOX DOMAIN-CONTAINING PROTEIN"/>
    <property type="match status" value="1"/>
</dbReference>
<dbReference type="GeneID" id="29112671"/>
<feature type="region of interest" description="Disordered" evidence="1">
    <location>
        <begin position="1"/>
        <end position="38"/>
    </location>
</feature>
<dbReference type="VEuPathDB" id="FungiDB:CC77DRAFT_1037606"/>
<organism evidence="2 3">
    <name type="scientific">Alternaria alternata</name>
    <name type="common">Alternaria rot fungus</name>
    <name type="synonym">Torula alternata</name>
    <dbReference type="NCBI Taxonomy" id="5599"/>
    <lineage>
        <taxon>Eukaryota</taxon>
        <taxon>Fungi</taxon>
        <taxon>Dikarya</taxon>
        <taxon>Ascomycota</taxon>
        <taxon>Pezizomycotina</taxon>
        <taxon>Dothideomycetes</taxon>
        <taxon>Pleosporomycetidae</taxon>
        <taxon>Pleosporales</taxon>
        <taxon>Pleosporineae</taxon>
        <taxon>Pleosporaceae</taxon>
        <taxon>Alternaria</taxon>
        <taxon>Alternaria sect. Alternaria</taxon>
        <taxon>Alternaria alternata complex</taxon>
    </lineage>
</organism>
<gene>
    <name evidence="2" type="ORF">CC77DRAFT_1037606</name>
</gene>
<dbReference type="RefSeq" id="XP_018390966.1">
    <property type="nucleotide sequence ID" value="XM_018527077.1"/>
</dbReference>
<protein>
    <submittedName>
        <fullName evidence="2">Uncharacterized protein</fullName>
    </submittedName>
</protein>
<sequence>MAPSRPSTPLPSRSSTKFKHPPLGPAPSTPGPRQNAFDDTANIMMGSEHAIVPPSPGVPLPSFEALSVSAAPLRDMPSRRNKSKSNARTGAGVKKQARKKHDDKTAKLTDTLNEKTGVGALALQKPFRFMDLPGEIRNEVYMHTHGRPKQALLVYRPRIASLRPRTRLDRGRTLASDLAGQEQDEEILSASNKSGRSAKSKVKTELRETNRPFWGLAQVCRQMRIEYRPIYMAKQEIGMDLTEIVDYLQTFYPTANDVVSQLAPPGERRNDAPFVGNLTIAVGDKANDLERASDGIEVFPLLDIWSNSLKIEAGFGRYLKANYIPETDGEAKDLYRLFGRRVLKNRSCSSMNNLWRSILRSRSLVSVRIHRKPAPRIAASAPAATFAGVQPPIHAATKPFIHIVFKTDTAEPWMTEFESVVPKTPTNWLAERGFGSMEYFEVKVGVEQNASN</sequence>
<evidence type="ECO:0000313" key="3">
    <source>
        <dbReference type="Proteomes" id="UP000077248"/>
    </source>
</evidence>
<feature type="region of interest" description="Disordered" evidence="1">
    <location>
        <begin position="175"/>
        <end position="204"/>
    </location>
</feature>